<dbReference type="SMART" id="SM00364">
    <property type="entry name" value="LRR_BAC"/>
    <property type="match status" value="6"/>
</dbReference>
<organism evidence="4 5">
    <name type="scientific">Linnemannia exigua</name>
    <dbReference type="NCBI Taxonomy" id="604196"/>
    <lineage>
        <taxon>Eukaryota</taxon>
        <taxon>Fungi</taxon>
        <taxon>Fungi incertae sedis</taxon>
        <taxon>Mucoromycota</taxon>
        <taxon>Mortierellomycotina</taxon>
        <taxon>Mortierellomycetes</taxon>
        <taxon>Mortierellales</taxon>
        <taxon>Mortierellaceae</taxon>
        <taxon>Linnemannia</taxon>
    </lineage>
</organism>
<dbReference type="SMART" id="SM00369">
    <property type="entry name" value="LRR_TYP"/>
    <property type="match status" value="9"/>
</dbReference>
<dbReference type="InterPro" id="IPR001611">
    <property type="entry name" value="Leu-rich_rpt"/>
</dbReference>
<keyword evidence="2" id="KW-0677">Repeat</keyword>
<dbReference type="Proteomes" id="UP001194580">
    <property type="component" value="Unassembled WGS sequence"/>
</dbReference>
<dbReference type="InterPro" id="IPR050216">
    <property type="entry name" value="LRR_domain-containing"/>
</dbReference>
<accession>A0AAD4DG12</accession>
<dbReference type="GO" id="GO:0005737">
    <property type="term" value="C:cytoplasm"/>
    <property type="evidence" value="ECO:0007669"/>
    <property type="project" value="TreeGrafter"/>
</dbReference>
<keyword evidence="1" id="KW-0433">Leucine-rich repeat</keyword>
<dbReference type="PANTHER" id="PTHR48051">
    <property type="match status" value="1"/>
</dbReference>
<dbReference type="InterPro" id="IPR003591">
    <property type="entry name" value="Leu-rich_rpt_typical-subtyp"/>
</dbReference>
<evidence type="ECO:0000313" key="5">
    <source>
        <dbReference type="Proteomes" id="UP001194580"/>
    </source>
</evidence>
<feature type="compositionally biased region" description="Polar residues" evidence="3">
    <location>
        <begin position="544"/>
        <end position="569"/>
    </location>
</feature>
<evidence type="ECO:0000256" key="2">
    <source>
        <dbReference type="ARBA" id="ARBA00022737"/>
    </source>
</evidence>
<name>A0AAD4DG12_9FUNG</name>
<proteinExistence type="predicted"/>
<feature type="region of interest" description="Disordered" evidence="3">
    <location>
        <begin position="458"/>
        <end position="569"/>
    </location>
</feature>
<dbReference type="PROSITE" id="PS51450">
    <property type="entry name" value="LRR"/>
    <property type="match status" value="1"/>
</dbReference>
<comment type="caution">
    <text evidence="4">The sequence shown here is derived from an EMBL/GenBank/DDBJ whole genome shotgun (WGS) entry which is preliminary data.</text>
</comment>
<evidence type="ECO:0000256" key="3">
    <source>
        <dbReference type="SAM" id="MobiDB-lite"/>
    </source>
</evidence>
<dbReference type="Gene3D" id="3.80.10.10">
    <property type="entry name" value="Ribonuclease Inhibitor"/>
    <property type="match status" value="1"/>
</dbReference>
<feature type="compositionally biased region" description="Low complexity" evidence="3">
    <location>
        <begin position="373"/>
        <end position="395"/>
    </location>
</feature>
<gene>
    <name evidence="4" type="ORF">BGZ95_006312</name>
</gene>
<feature type="compositionally biased region" description="Low complexity" evidence="3">
    <location>
        <begin position="465"/>
        <end position="497"/>
    </location>
</feature>
<protein>
    <recommendedName>
        <fullName evidence="6">L domain-like protein</fullName>
    </recommendedName>
</protein>
<dbReference type="Pfam" id="PF13855">
    <property type="entry name" value="LRR_8"/>
    <property type="match status" value="4"/>
</dbReference>
<evidence type="ECO:0000256" key="1">
    <source>
        <dbReference type="ARBA" id="ARBA00022614"/>
    </source>
</evidence>
<keyword evidence="5" id="KW-1185">Reference proteome</keyword>
<feature type="region of interest" description="Disordered" evidence="3">
    <location>
        <begin position="370"/>
        <end position="405"/>
    </location>
</feature>
<sequence>MGNVYSITLCDRDLHHVPDDIYKHHKHVAKLLLRRNNIQEIPPEIKVLTNLVELSLRDNLLTTVPIEITNLRLLQKLSLANNRLQEPPEPIAAFSQLTWLSLASNTLTTLPDSFAQLQKLTSLDLQRNRFVTIPDCIFAMRSLNILLLQKNRITTISPKIGYCTSLVSLNLSYNRIQHLPVEMKECRNLQHLLLSVNSIQALPSVLCESWISLLNLDLHTNDLKALPAQLGSLKTLRRLNVAINKIEEIPPSIGQLQLLEWLNLNDNKLVTLPSSMDQMQKLVKMGIVQNKLQTLPEALARLSVLYKLDCRRNEIEYLPSAFKDMQGIHSLLLEENPLSYRYGVSNYSRQPPTLLELAARVVLDRYNPQDADAPTALSTSSSPGSSSSASPSLSSNGAMTDHPGIGISNLIPTMAGLGLTKASTLPTPSGTHIPIVPQKSRYNFFSRACATVHPLQSSKLSRAASMSTPQSSESSASSSSSTSPSSTSLVSSLTSSTLIPGSLSGESNNNGRPRRHKSSPRGLKPPSIFSRTRNHNDKARIQGLSHSSSPPAGSPVTSSATPNSGGRTTRSLTKIERLLDPEVSLLPLPLIDILSMPTTSCDYCNRRMCTSGWVDFLEPAKLGNSRMIIPVRHRMCSLQCVRRQHRDSFGGELTDLFESTDFHIGPNGEMIGSRPIVPGELDEYLIEAVQEAAEAAGISITHLLEQHQAQQQVLVQTQQQQQQQNGEQGAVVEDGQDSQSNQVIAESALPMPGAIPGVPGSISIQALNQMSLENDNQQQTTVVSASASSMLRQTTARLRRSLSRPTTPIEIQVDAQGQLRRVVYRQQRSTSHRRRLLETFRSLSQVGHANGLGGTGVGGGMGGLGVLAAAGLVHHNAGATGNGGNNGGGNNAGGGGGGNGGVDGGATRGANSNRAAGEVMNVTTFAVELERF</sequence>
<dbReference type="AlphaFoldDB" id="A0AAD4DG12"/>
<dbReference type="SUPFAM" id="SSF52058">
    <property type="entry name" value="L domain-like"/>
    <property type="match status" value="1"/>
</dbReference>
<dbReference type="InterPro" id="IPR032675">
    <property type="entry name" value="LRR_dom_sf"/>
</dbReference>
<dbReference type="EMBL" id="JAAAIL010000294">
    <property type="protein sequence ID" value="KAG0277207.1"/>
    <property type="molecule type" value="Genomic_DNA"/>
</dbReference>
<evidence type="ECO:0008006" key="6">
    <source>
        <dbReference type="Google" id="ProtNLM"/>
    </source>
</evidence>
<reference evidence="4" key="1">
    <citation type="journal article" date="2020" name="Fungal Divers.">
        <title>Resolving the Mortierellaceae phylogeny through synthesis of multi-gene phylogenetics and phylogenomics.</title>
        <authorList>
            <person name="Vandepol N."/>
            <person name="Liber J."/>
            <person name="Desiro A."/>
            <person name="Na H."/>
            <person name="Kennedy M."/>
            <person name="Barry K."/>
            <person name="Grigoriev I.V."/>
            <person name="Miller A.N."/>
            <person name="O'Donnell K."/>
            <person name="Stajich J.E."/>
            <person name="Bonito G."/>
        </authorList>
    </citation>
    <scope>NUCLEOTIDE SEQUENCE</scope>
    <source>
        <strain evidence="4">NRRL 28262</strain>
    </source>
</reference>
<dbReference type="PANTHER" id="PTHR48051:SF1">
    <property type="entry name" value="RAS SUPPRESSOR PROTEIN 1"/>
    <property type="match status" value="1"/>
</dbReference>
<evidence type="ECO:0000313" key="4">
    <source>
        <dbReference type="EMBL" id="KAG0277207.1"/>
    </source>
</evidence>